<dbReference type="Proteomes" id="UP000886289">
    <property type="component" value="Unassembled WGS sequence"/>
</dbReference>
<evidence type="ECO:0000313" key="1">
    <source>
        <dbReference type="EMBL" id="HDD44450.1"/>
    </source>
</evidence>
<dbReference type="EMBL" id="DRBS01000241">
    <property type="protein sequence ID" value="HDD44450.1"/>
    <property type="molecule type" value="Genomic_DNA"/>
</dbReference>
<proteinExistence type="predicted"/>
<gene>
    <name evidence="1" type="ORF">ENG63_06290</name>
</gene>
<comment type="caution">
    <text evidence="1">The sequence shown here is derived from an EMBL/GenBank/DDBJ whole genome shotgun (WGS) entry which is preliminary data.</text>
</comment>
<accession>A0A7C0Y7I3</accession>
<organism evidence="1">
    <name type="scientific">Desulfofervidus auxilii</name>
    <dbReference type="NCBI Taxonomy" id="1621989"/>
    <lineage>
        <taxon>Bacteria</taxon>
        <taxon>Pseudomonadati</taxon>
        <taxon>Thermodesulfobacteriota</taxon>
        <taxon>Candidatus Desulfofervidia</taxon>
        <taxon>Candidatus Desulfofervidales</taxon>
        <taxon>Candidatus Desulfofervidaceae</taxon>
        <taxon>Candidatus Desulfofervidus</taxon>
    </lineage>
</organism>
<sequence>MFKEKDKEKIIKLCKSASEKDKTFNYKIKPCQLEGGDYILIIFSHLQTEDQAHQRGMYFVKKNKVGEYYWVR</sequence>
<dbReference type="AlphaFoldDB" id="A0A7C0Y7I3"/>
<reference evidence="1" key="1">
    <citation type="journal article" date="2020" name="mSystems">
        <title>Genome- and Community-Level Interaction Insights into Carbon Utilization and Element Cycling Functions of Hydrothermarchaeota in Hydrothermal Sediment.</title>
        <authorList>
            <person name="Zhou Z."/>
            <person name="Liu Y."/>
            <person name="Xu W."/>
            <person name="Pan J."/>
            <person name="Luo Z.H."/>
            <person name="Li M."/>
        </authorList>
    </citation>
    <scope>NUCLEOTIDE SEQUENCE [LARGE SCALE GENOMIC DNA]</scope>
    <source>
        <strain evidence="1">HyVt-233</strain>
    </source>
</reference>
<name>A0A7C0Y7I3_DESA2</name>
<protein>
    <submittedName>
        <fullName evidence="1">Uncharacterized protein</fullName>
    </submittedName>
</protein>